<dbReference type="Gene3D" id="3.30.710.10">
    <property type="entry name" value="Potassium Channel Kv1.1, Chain A"/>
    <property type="match status" value="1"/>
</dbReference>
<name>A0A1Y1ZV78_9FUNG</name>
<dbReference type="AlphaFoldDB" id="A0A1Y1ZV78"/>
<dbReference type="Pfam" id="PF00651">
    <property type="entry name" value="BTB"/>
    <property type="match status" value="1"/>
</dbReference>
<dbReference type="InterPro" id="IPR000210">
    <property type="entry name" value="BTB/POZ_dom"/>
</dbReference>
<organism evidence="3 4">
    <name type="scientific">Neocallimastix californiae</name>
    <dbReference type="NCBI Taxonomy" id="1754190"/>
    <lineage>
        <taxon>Eukaryota</taxon>
        <taxon>Fungi</taxon>
        <taxon>Fungi incertae sedis</taxon>
        <taxon>Chytridiomycota</taxon>
        <taxon>Chytridiomycota incertae sedis</taxon>
        <taxon>Neocallimastigomycetes</taxon>
        <taxon>Neocallimastigales</taxon>
        <taxon>Neocallimastigaceae</taxon>
        <taxon>Neocallimastix</taxon>
    </lineage>
</organism>
<dbReference type="SUPFAM" id="SSF54695">
    <property type="entry name" value="POZ domain"/>
    <property type="match status" value="1"/>
</dbReference>
<feature type="domain" description="BTB" evidence="2">
    <location>
        <begin position="142"/>
        <end position="205"/>
    </location>
</feature>
<dbReference type="Proteomes" id="UP000193920">
    <property type="component" value="Unassembled WGS sequence"/>
</dbReference>
<gene>
    <name evidence="3" type="ORF">LY90DRAFT_636492</name>
</gene>
<dbReference type="PROSITE" id="PS50097">
    <property type="entry name" value="BTB"/>
    <property type="match status" value="1"/>
</dbReference>
<evidence type="ECO:0000256" key="1">
    <source>
        <dbReference type="SAM" id="MobiDB-lite"/>
    </source>
</evidence>
<dbReference type="OrthoDB" id="10250130at2759"/>
<evidence type="ECO:0000313" key="3">
    <source>
        <dbReference type="EMBL" id="ORY14114.1"/>
    </source>
</evidence>
<comment type="caution">
    <text evidence="3">The sequence shown here is derived from an EMBL/GenBank/DDBJ whole genome shotgun (WGS) entry which is preliminary data.</text>
</comment>
<sequence>MYSTINEVDTSFLPSPPLSPVSESFTQLPTPESPLLPLFSNLPCNDETEAAEFDLKYDDDDNDEFDFTEREIEYLESFLGFPIERPGNPSKEEILRNKYENMTEEGVEFNGEIAPYSYVIDILHSIGLNVINKKTNDAVKLCVYEIGTNYLKEFWVHPIFLSLQSFQFFKLFEENKENNEQEVLEIEVPSIKAFTIILYWLYTGDNSKILEIAKVDEELFKGIMEIIELLEINRFNF</sequence>
<dbReference type="InterPro" id="IPR011333">
    <property type="entry name" value="SKP1/BTB/POZ_sf"/>
</dbReference>
<evidence type="ECO:0000259" key="2">
    <source>
        <dbReference type="PROSITE" id="PS50097"/>
    </source>
</evidence>
<reference evidence="3 4" key="1">
    <citation type="submission" date="2016-08" db="EMBL/GenBank/DDBJ databases">
        <title>A Parts List for Fungal Cellulosomes Revealed by Comparative Genomics.</title>
        <authorList>
            <consortium name="DOE Joint Genome Institute"/>
            <person name="Haitjema C.H."/>
            <person name="Gilmore S.P."/>
            <person name="Henske J.K."/>
            <person name="Solomon K.V."/>
            <person name="De Groot R."/>
            <person name="Kuo A."/>
            <person name="Mondo S.J."/>
            <person name="Salamov A.A."/>
            <person name="Labutti K."/>
            <person name="Zhao Z."/>
            <person name="Chiniquy J."/>
            <person name="Barry K."/>
            <person name="Brewer H.M."/>
            <person name="Purvine S.O."/>
            <person name="Wright A.T."/>
            <person name="Boxma B."/>
            <person name="Van Alen T."/>
            <person name="Hackstein J.H."/>
            <person name="Baker S.E."/>
            <person name="Grigoriev I.V."/>
            <person name="O'Malley M.A."/>
        </authorList>
    </citation>
    <scope>NUCLEOTIDE SEQUENCE [LARGE SCALE GENOMIC DNA]</scope>
    <source>
        <strain evidence="3 4">G1</strain>
    </source>
</reference>
<accession>A0A1Y1ZV78</accession>
<proteinExistence type="predicted"/>
<evidence type="ECO:0000313" key="4">
    <source>
        <dbReference type="Proteomes" id="UP000193920"/>
    </source>
</evidence>
<feature type="region of interest" description="Disordered" evidence="1">
    <location>
        <begin position="1"/>
        <end position="27"/>
    </location>
</feature>
<protein>
    <recommendedName>
        <fullName evidence="2">BTB domain-containing protein</fullName>
    </recommendedName>
</protein>
<dbReference type="EMBL" id="MCOG01000353">
    <property type="protein sequence ID" value="ORY14114.1"/>
    <property type="molecule type" value="Genomic_DNA"/>
</dbReference>
<keyword evidence="4" id="KW-1185">Reference proteome</keyword>